<dbReference type="InterPro" id="IPR052378">
    <property type="entry name" value="NosR_regulator"/>
</dbReference>
<dbReference type="PANTHER" id="PTHR30224">
    <property type="entry name" value="ELECTRON TRANSPORT PROTEIN"/>
    <property type="match status" value="1"/>
</dbReference>
<evidence type="ECO:0000313" key="7">
    <source>
        <dbReference type="Proteomes" id="UP001470809"/>
    </source>
</evidence>
<evidence type="ECO:0000259" key="5">
    <source>
        <dbReference type="Pfam" id="PF12801"/>
    </source>
</evidence>
<comment type="subcellular location">
    <subcellularLocation>
        <location evidence="1">Cell membrane</location>
    </subcellularLocation>
</comment>
<organism evidence="6 7">
    <name type="scientific">Yoonia rhodophyticola</name>
    <dbReference type="NCBI Taxonomy" id="3137370"/>
    <lineage>
        <taxon>Bacteria</taxon>
        <taxon>Pseudomonadati</taxon>
        <taxon>Pseudomonadota</taxon>
        <taxon>Alphaproteobacteria</taxon>
        <taxon>Rhodobacterales</taxon>
        <taxon>Paracoccaceae</taxon>
        <taxon>Yoonia</taxon>
    </lineage>
</organism>
<evidence type="ECO:0000256" key="2">
    <source>
        <dbReference type="ARBA" id="ARBA00022475"/>
    </source>
</evidence>
<dbReference type="PANTHER" id="PTHR30224:SF4">
    <property type="entry name" value="ELECTRON TRANSPORT PROTEIN YCCM-RELATED"/>
    <property type="match status" value="1"/>
</dbReference>
<dbReference type="SUPFAM" id="SSF54862">
    <property type="entry name" value="4Fe-4S ferredoxins"/>
    <property type="match status" value="1"/>
</dbReference>
<reference evidence="6 7" key="1">
    <citation type="submission" date="2024-04" db="EMBL/GenBank/DDBJ databases">
        <title>Phylogenomic analyses of a clade within the roseobacter group suggest taxonomic reassignments of species of the genera Aestuariivita, Citreicella, Loktanella, Nautella, Pelagibaca, Ruegeria, Thalassobius, Thiobacimonas and Tropicibacter, and the proposal o.</title>
        <authorList>
            <person name="Jeon C.O."/>
        </authorList>
    </citation>
    <scope>NUCLEOTIDE SEQUENCE [LARGE SCALE GENOMIC DNA]</scope>
    <source>
        <strain evidence="6 7">SS1-5</strain>
    </source>
</reference>
<evidence type="ECO:0000256" key="3">
    <source>
        <dbReference type="ARBA" id="ARBA00023136"/>
    </source>
</evidence>
<dbReference type="Pfam" id="PF12801">
    <property type="entry name" value="Fer4_5"/>
    <property type="match status" value="2"/>
</dbReference>
<evidence type="ECO:0000313" key="6">
    <source>
        <dbReference type="EMBL" id="WZU68875.1"/>
    </source>
</evidence>
<dbReference type="AlphaFoldDB" id="A0AAN0MCV6"/>
<keyword evidence="2" id="KW-1003">Cell membrane</keyword>
<feature type="transmembrane region" description="Helical" evidence="4">
    <location>
        <begin position="151"/>
        <end position="171"/>
    </location>
</feature>
<feature type="transmembrane region" description="Helical" evidence="4">
    <location>
        <begin position="17"/>
        <end position="35"/>
    </location>
</feature>
<feature type="transmembrane region" description="Helical" evidence="4">
    <location>
        <begin position="192"/>
        <end position="209"/>
    </location>
</feature>
<protein>
    <submittedName>
        <fullName evidence="6">4Fe-4S binding protein</fullName>
    </submittedName>
</protein>
<evidence type="ECO:0000256" key="1">
    <source>
        <dbReference type="ARBA" id="ARBA00004236"/>
    </source>
</evidence>
<dbReference type="InterPro" id="IPR017896">
    <property type="entry name" value="4Fe4S_Fe-S-bd"/>
</dbReference>
<keyword evidence="3 4" id="KW-0472">Membrane</keyword>
<dbReference type="EMBL" id="CP151767">
    <property type="protein sequence ID" value="WZU68875.1"/>
    <property type="molecule type" value="Genomic_DNA"/>
</dbReference>
<sequence length="303" mass="33912">MPRPPWVDAIYNRATDLILLVIFLAGLVAVLGLGMNRLAGHRYFTPIRLTILAMMTGFVGWWGQGQLSIATPLAVIRTLYEGGSYAFLLYDPFSLVIWAVTLLGFVLWGRGLFCGWLCPFGAMQEFAHHIGRFLRLPQIEPSQVWDDRLKWVKYAVLAGLVALIFTAPARLDKAIEVEPFKTAITTFFIREWYYVAYAAGLLLLSMVLFKGFCRYVCPLGAAMAIGGLLRGRKWIERRADCGSPCQLCRVKCNYGAIKKTGEIQYSECFQCLDCVTIHDSPDLCVPLILAAKRGRSLQKVAAE</sequence>
<evidence type="ECO:0000256" key="4">
    <source>
        <dbReference type="SAM" id="Phobius"/>
    </source>
</evidence>
<keyword evidence="7" id="KW-1185">Reference proteome</keyword>
<gene>
    <name evidence="6" type="ORF">AABB31_08425</name>
</gene>
<dbReference type="GO" id="GO:0005886">
    <property type="term" value="C:plasma membrane"/>
    <property type="evidence" value="ECO:0007669"/>
    <property type="project" value="UniProtKB-SubCell"/>
</dbReference>
<dbReference type="Proteomes" id="UP001470809">
    <property type="component" value="Chromosome"/>
</dbReference>
<proteinExistence type="predicted"/>
<keyword evidence="4" id="KW-0812">Transmembrane</keyword>
<feature type="transmembrane region" description="Helical" evidence="4">
    <location>
        <begin position="84"/>
        <end position="106"/>
    </location>
</feature>
<reference evidence="7" key="2">
    <citation type="submission" date="2024-08" db="EMBL/GenBank/DDBJ databases">
        <title>Phylogenomic analyses of a clade within the roseobacter group suggest taxonomic reassignments of species of the genera Aestuariivita, Citreicella, Loktanella, Nautella, Pelagibaca, Ruegeria, Thalassobius, Thiobacimonas and Tropicibacter, and the proposal o.</title>
        <authorList>
            <person name="Jeon C.O."/>
        </authorList>
    </citation>
    <scope>NUCLEOTIDE SEQUENCE [LARGE SCALE GENOMIC DNA]</scope>
    <source>
        <strain evidence="7">SS1-5</strain>
    </source>
</reference>
<name>A0AAN0MCV6_9RHOB</name>
<feature type="domain" description="4Fe-4S ferredoxin-type" evidence="5">
    <location>
        <begin position="198"/>
        <end position="234"/>
    </location>
</feature>
<feature type="domain" description="4Fe-4S ferredoxin-type" evidence="5">
    <location>
        <begin position="91"/>
        <end position="136"/>
    </location>
</feature>
<keyword evidence="4" id="KW-1133">Transmembrane helix</keyword>
<accession>A0AAN0MCV6</accession>